<dbReference type="Pfam" id="PF01529">
    <property type="entry name" value="DHHC"/>
    <property type="match status" value="1"/>
</dbReference>
<dbReference type="PROSITE" id="PS50216">
    <property type="entry name" value="DHHC"/>
    <property type="match status" value="1"/>
</dbReference>
<organism evidence="10 11">
    <name type="scientific">Chrysophaeum taylorii</name>
    <dbReference type="NCBI Taxonomy" id="2483200"/>
    <lineage>
        <taxon>Eukaryota</taxon>
        <taxon>Sar</taxon>
        <taxon>Stramenopiles</taxon>
        <taxon>Ochrophyta</taxon>
        <taxon>Pelagophyceae</taxon>
        <taxon>Pelagomonadales</taxon>
        <taxon>Pelagomonadaceae</taxon>
        <taxon>Chrysophaeum</taxon>
    </lineage>
</organism>
<dbReference type="Proteomes" id="UP001230188">
    <property type="component" value="Unassembled WGS sequence"/>
</dbReference>
<protein>
    <recommendedName>
        <fullName evidence="7">Palmitoyltransferase</fullName>
        <ecNumber evidence="7">2.3.1.225</ecNumber>
    </recommendedName>
</protein>
<comment type="domain">
    <text evidence="7">The DHHC domain is required for palmitoyltransferase activity.</text>
</comment>
<dbReference type="InterPro" id="IPR001594">
    <property type="entry name" value="Palmitoyltrfase_DHHC"/>
</dbReference>
<evidence type="ECO:0000256" key="4">
    <source>
        <dbReference type="ARBA" id="ARBA00022989"/>
    </source>
</evidence>
<gene>
    <name evidence="10" type="ORF">CTAYLR_004852</name>
</gene>
<evidence type="ECO:0000256" key="1">
    <source>
        <dbReference type="ARBA" id="ARBA00004141"/>
    </source>
</evidence>
<evidence type="ECO:0000256" key="6">
    <source>
        <dbReference type="ARBA" id="ARBA00023315"/>
    </source>
</evidence>
<dbReference type="GO" id="GO:0016020">
    <property type="term" value="C:membrane"/>
    <property type="evidence" value="ECO:0007669"/>
    <property type="project" value="UniProtKB-SubCell"/>
</dbReference>
<comment type="similarity">
    <text evidence="7">Belongs to the DHHC palmitoyltransferase family.</text>
</comment>
<feature type="transmembrane region" description="Helical" evidence="7">
    <location>
        <begin position="154"/>
        <end position="178"/>
    </location>
</feature>
<accession>A0AAD7UEX9</accession>
<comment type="caution">
    <text evidence="10">The sequence shown here is derived from an EMBL/GenBank/DDBJ whole genome shotgun (WGS) entry which is preliminary data.</text>
</comment>
<evidence type="ECO:0000313" key="10">
    <source>
        <dbReference type="EMBL" id="KAJ8603598.1"/>
    </source>
</evidence>
<name>A0AAD7UEX9_9STRA</name>
<evidence type="ECO:0000256" key="3">
    <source>
        <dbReference type="ARBA" id="ARBA00022692"/>
    </source>
</evidence>
<feature type="region of interest" description="Disordered" evidence="8">
    <location>
        <begin position="296"/>
        <end position="334"/>
    </location>
</feature>
<dbReference type="EMBL" id="JAQMWT010000348">
    <property type="protein sequence ID" value="KAJ8603598.1"/>
    <property type="molecule type" value="Genomic_DNA"/>
</dbReference>
<comment type="subcellular location">
    <subcellularLocation>
        <location evidence="1">Membrane</location>
        <topology evidence="1">Multi-pass membrane protein</topology>
    </subcellularLocation>
</comment>
<keyword evidence="6 7" id="KW-0012">Acyltransferase</keyword>
<dbReference type="GO" id="GO:0019706">
    <property type="term" value="F:protein-cysteine S-palmitoyltransferase activity"/>
    <property type="evidence" value="ECO:0007669"/>
    <property type="project" value="UniProtKB-EC"/>
</dbReference>
<feature type="transmembrane region" description="Helical" evidence="7">
    <location>
        <begin position="49"/>
        <end position="67"/>
    </location>
</feature>
<evidence type="ECO:0000256" key="5">
    <source>
        <dbReference type="ARBA" id="ARBA00023136"/>
    </source>
</evidence>
<keyword evidence="2 7" id="KW-0808">Transferase</keyword>
<keyword evidence="4 7" id="KW-1133">Transmembrane helix</keyword>
<feature type="transmembrane region" description="Helical" evidence="7">
    <location>
        <begin position="190"/>
        <end position="211"/>
    </location>
</feature>
<sequence length="334" mass="35846">MAPLCGTSHDARWWLCTDCCGLSCALFAQGVIFFAQYVISSELAGRNSVASAVQATVFNAFAGLALASHLRAMLSDPGAVPKGAEPLARDSERAKLAASAAAGYRTRAKGWCHRCGSYKPPRAHHDSVTGRCIIKLDHYCPWTNNAIGVRNHKFFLLFIWYVFLMCAHALLVVCGLAVDALNNHPEQTPGVAACAVAVFAVLFGLFTACMLCDQWTVLSTNVAKIDRLKGDPDDQEVSSGVNEIFGGKSHGFRLDWLLPTAPRFPQSVHDDIMGYQAVPPPPVVVDHQVAEAAASSPLLKTTSKGGSTEADICKVSDIESPARSGLERPAPRRP</sequence>
<keyword evidence="11" id="KW-1185">Reference proteome</keyword>
<dbReference type="AlphaFoldDB" id="A0AAD7UEX9"/>
<evidence type="ECO:0000256" key="2">
    <source>
        <dbReference type="ARBA" id="ARBA00022679"/>
    </source>
</evidence>
<keyword evidence="5 7" id="KW-0472">Membrane</keyword>
<dbReference type="PANTHER" id="PTHR12246">
    <property type="entry name" value="PALMITOYLTRANSFERASE ZDHHC16"/>
    <property type="match status" value="1"/>
</dbReference>
<feature type="domain" description="Palmitoyltransferase DHHC" evidence="9">
    <location>
        <begin position="109"/>
        <end position="229"/>
    </location>
</feature>
<dbReference type="EC" id="2.3.1.225" evidence="7"/>
<evidence type="ECO:0000259" key="9">
    <source>
        <dbReference type="Pfam" id="PF01529"/>
    </source>
</evidence>
<comment type="catalytic activity">
    <reaction evidence="7">
        <text>L-cysteinyl-[protein] + hexadecanoyl-CoA = S-hexadecanoyl-L-cysteinyl-[protein] + CoA</text>
        <dbReference type="Rhea" id="RHEA:36683"/>
        <dbReference type="Rhea" id="RHEA-COMP:10131"/>
        <dbReference type="Rhea" id="RHEA-COMP:11032"/>
        <dbReference type="ChEBI" id="CHEBI:29950"/>
        <dbReference type="ChEBI" id="CHEBI:57287"/>
        <dbReference type="ChEBI" id="CHEBI:57379"/>
        <dbReference type="ChEBI" id="CHEBI:74151"/>
        <dbReference type="EC" id="2.3.1.225"/>
    </reaction>
</comment>
<reference evidence="10" key="1">
    <citation type="submission" date="2023-01" db="EMBL/GenBank/DDBJ databases">
        <title>Metagenome sequencing of chrysophaentin producing Chrysophaeum taylorii.</title>
        <authorList>
            <person name="Davison J."/>
            <person name="Bewley C."/>
        </authorList>
    </citation>
    <scope>NUCLEOTIDE SEQUENCE</scope>
    <source>
        <strain evidence="10">NIES-1699</strain>
    </source>
</reference>
<evidence type="ECO:0000313" key="11">
    <source>
        <dbReference type="Proteomes" id="UP001230188"/>
    </source>
</evidence>
<proteinExistence type="inferred from homology"/>
<feature type="transmembrane region" description="Helical" evidence="7">
    <location>
        <begin position="12"/>
        <end position="37"/>
    </location>
</feature>
<evidence type="ECO:0000256" key="7">
    <source>
        <dbReference type="RuleBase" id="RU079119"/>
    </source>
</evidence>
<evidence type="ECO:0000256" key="8">
    <source>
        <dbReference type="SAM" id="MobiDB-lite"/>
    </source>
</evidence>
<dbReference type="InterPro" id="IPR039859">
    <property type="entry name" value="PFA4/ZDH16/20/ERF2-like"/>
</dbReference>
<feature type="compositionally biased region" description="Basic and acidic residues" evidence="8">
    <location>
        <begin position="325"/>
        <end position="334"/>
    </location>
</feature>
<keyword evidence="3 7" id="KW-0812">Transmembrane</keyword>